<accession>A0AAV7WZU4</accession>
<sequence>MIPHEYDFVIESGMLKSNEAKEASQDVHEVQELVVEQAGQDFESQESYDDNNLMNNGQDFMKFGASGVFG</sequence>
<protein>
    <submittedName>
        <fullName evidence="1">Uncharacterized protein</fullName>
    </submittedName>
</protein>
<keyword evidence="2" id="KW-1185">Reference proteome</keyword>
<gene>
    <name evidence="1" type="ORF">NDU88_005820</name>
</gene>
<evidence type="ECO:0000313" key="1">
    <source>
        <dbReference type="EMBL" id="KAJ1218237.1"/>
    </source>
</evidence>
<proteinExistence type="predicted"/>
<name>A0AAV7WZU4_PLEWA</name>
<comment type="caution">
    <text evidence="1">The sequence shown here is derived from an EMBL/GenBank/DDBJ whole genome shotgun (WGS) entry which is preliminary data.</text>
</comment>
<evidence type="ECO:0000313" key="2">
    <source>
        <dbReference type="Proteomes" id="UP001066276"/>
    </source>
</evidence>
<organism evidence="1 2">
    <name type="scientific">Pleurodeles waltl</name>
    <name type="common">Iberian ribbed newt</name>
    <dbReference type="NCBI Taxonomy" id="8319"/>
    <lineage>
        <taxon>Eukaryota</taxon>
        <taxon>Metazoa</taxon>
        <taxon>Chordata</taxon>
        <taxon>Craniata</taxon>
        <taxon>Vertebrata</taxon>
        <taxon>Euteleostomi</taxon>
        <taxon>Amphibia</taxon>
        <taxon>Batrachia</taxon>
        <taxon>Caudata</taxon>
        <taxon>Salamandroidea</taxon>
        <taxon>Salamandridae</taxon>
        <taxon>Pleurodelinae</taxon>
        <taxon>Pleurodeles</taxon>
    </lineage>
</organism>
<reference evidence="1" key="1">
    <citation type="journal article" date="2022" name="bioRxiv">
        <title>Sequencing and chromosome-scale assembly of the giantPleurodeles waltlgenome.</title>
        <authorList>
            <person name="Brown T."/>
            <person name="Elewa A."/>
            <person name="Iarovenko S."/>
            <person name="Subramanian E."/>
            <person name="Araus A.J."/>
            <person name="Petzold A."/>
            <person name="Susuki M."/>
            <person name="Suzuki K.-i.T."/>
            <person name="Hayashi T."/>
            <person name="Toyoda A."/>
            <person name="Oliveira C."/>
            <person name="Osipova E."/>
            <person name="Leigh N.D."/>
            <person name="Simon A."/>
            <person name="Yun M.H."/>
        </authorList>
    </citation>
    <scope>NUCLEOTIDE SEQUENCE</scope>
    <source>
        <strain evidence="1">20211129_DDA</strain>
        <tissue evidence="1">Liver</tissue>
    </source>
</reference>
<dbReference type="AlphaFoldDB" id="A0AAV7WZU4"/>
<dbReference type="Proteomes" id="UP001066276">
    <property type="component" value="Chromosome 1_1"/>
</dbReference>
<dbReference type="EMBL" id="JANPWB010000001">
    <property type="protein sequence ID" value="KAJ1218237.1"/>
    <property type="molecule type" value="Genomic_DNA"/>
</dbReference>